<dbReference type="Ensembl" id="ENSSRHT00000101606.1">
    <property type="protein sequence ID" value="ENSSRHP00000098922.1"/>
    <property type="gene ID" value="ENSSRHG00000048551.1"/>
</dbReference>
<comment type="subcellular location">
    <subcellularLocation>
        <location evidence="1">Cytoplasm</location>
        <location evidence="1">Cytoskeleton</location>
    </subcellularLocation>
    <subcellularLocation>
        <location evidence="3">Membrane</location>
    </subcellularLocation>
    <subcellularLocation>
        <location evidence="2">Sarcoplasmic reticulum</location>
    </subcellularLocation>
</comment>
<keyword evidence="5" id="KW-0597">Phosphoprotein</keyword>
<dbReference type="InterPro" id="IPR040745">
    <property type="entry name" value="Ankyrin_UPA"/>
</dbReference>
<dbReference type="Gene3D" id="2.60.40.2660">
    <property type="match status" value="1"/>
</dbReference>
<accession>A0A673N6K5</accession>
<dbReference type="FunFam" id="1.10.533.10:FF:000010">
    <property type="entry name" value="Ankyrin 1"/>
    <property type="match status" value="1"/>
</dbReference>
<feature type="repeat" description="ANK" evidence="17">
    <location>
        <begin position="110"/>
        <end position="142"/>
    </location>
</feature>
<feature type="repeat" description="ANK" evidence="17">
    <location>
        <begin position="403"/>
        <end position="435"/>
    </location>
</feature>
<dbReference type="SUPFAM" id="SSF48403">
    <property type="entry name" value="Ankyrin repeat"/>
    <property type="match status" value="3"/>
</dbReference>
<feature type="repeat" description="ANK" evidence="17">
    <location>
        <begin position="370"/>
        <end position="402"/>
    </location>
</feature>
<feature type="repeat" description="ANK" evidence="17">
    <location>
        <begin position="693"/>
        <end position="725"/>
    </location>
</feature>
<feature type="repeat" description="ANK" evidence="17">
    <location>
        <begin position="271"/>
        <end position="303"/>
    </location>
</feature>
<feature type="repeat" description="ANK" evidence="17">
    <location>
        <begin position="436"/>
        <end position="468"/>
    </location>
</feature>
<evidence type="ECO:0000256" key="7">
    <source>
        <dbReference type="ARBA" id="ARBA00022951"/>
    </source>
</evidence>
<feature type="region of interest" description="Disordered" evidence="18">
    <location>
        <begin position="1627"/>
        <end position="1673"/>
    </location>
</feature>
<evidence type="ECO:0000256" key="1">
    <source>
        <dbReference type="ARBA" id="ARBA00004245"/>
    </source>
</evidence>
<protein>
    <recommendedName>
        <fullName evidence="15">Ankyrin-1</fullName>
    </recommendedName>
    <alternativeName>
        <fullName evidence="16">Erythrocyte ankyrin</fullName>
    </alternativeName>
</protein>
<feature type="domain" description="ZU5" evidence="20">
    <location>
        <begin position="1040"/>
        <end position="1186"/>
    </location>
</feature>
<dbReference type="PROSITE" id="PS50017">
    <property type="entry name" value="DEATH_DOMAIN"/>
    <property type="match status" value="1"/>
</dbReference>
<feature type="compositionally biased region" description="Acidic residues" evidence="18">
    <location>
        <begin position="1593"/>
        <end position="1608"/>
    </location>
</feature>
<dbReference type="Gene3D" id="2.60.220.30">
    <property type="match status" value="2"/>
</dbReference>
<comment type="function">
    <text evidence="13">Component of the ankyrin-1 complex, a multiprotein complex involved in the stability and shape of the erythrocyte membrane. Attaches integral membrane proteins to cytoskeletal elements; binds to the erythrocyte membrane protein band 4.2, to Na-K ATPase, to the lymphocyte membrane protein GP85, and to the cytoskeletal proteins fodrin, tubulin, vimentin and desmin. Erythrocyte ankyrins also link spectrin (beta chain) to the cytoplasmic domain of the erythrocytes anion exchange protein; they retain most or all of these binding functions.</text>
</comment>
<dbReference type="PROSITE" id="PS51145">
    <property type="entry name" value="ZU5"/>
    <property type="match status" value="2"/>
</dbReference>
<feature type="repeat" description="ANK" evidence="17">
    <location>
        <begin position="205"/>
        <end position="237"/>
    </location>
</feature>
<dbReference type="PRINTS" id="PR01415">
    <property type="entry name" value="ANKYRIN"/>
</dbReference>
<dbReference type="Pfam" id="PF17809">
    <property type="entry name" value="UPA_2"/>
    <property type="match status" value="1"/>
</dbReference>
<dbReference type="Pfam" id="PF00791">
    <property type="entry name" value="ZU5"/>
    <property type="match status" value="1"/>
</dbReference>
<evidence type="ECO:0000256" key="11">
    <source>
        <dbReference type="ARBA" id="ARBA00023278"/>
    </source>
</evidence>
<reference evidence="21" key="1">
    <citation type="submission" date="2025-08" db="UniProtKB">
        <authorList>
            <consortium name="Ensembl"/>
        </authorList>
    </citation>
    <scope>IDENTIFICATION</scope>
</reference>
<dbReference type="PROSITE" id="PS50297">
    <property type="entry name" value="ANK_REP_REGION"/>
    <property type="match status" value="20"/>
</dbReference>
<evidence type="ECO:0000256" key="13">
    <source>
        <dbReference type="ARBA" id="ARBA00058177"/>
    </source>
</evidence>
<dbReference type="FunFam" id="2.60.220.30:FF:000002">
    <property type="entry name" value="Ankyrin-3 isoform 2"/>
    <property type="match status" value="1"/>
</dbReference>
<name>A0A673N6K5_9TELE</name>
<dbReference type="FunFam" id="2.60.220.30:FF:000001">
    <property type="entry name" value="Ankyrin-3 isoform 2"/>
    <property type="match status" value="1"/>
</dbReference>
<dbReference type="GO" id="GO:0007165">
    <property type="term" value="P:signal transduction"/>
    <property type="evidence" value="ECO:0007669"/>
    <property type="project" value="InterPro"/>
</dbReference>
<feature type="domain" description="ZU5" evidence="20">
    <location>
        <begin position="883"/>
        <end position="1038"/>
    </location>
</feature>
<keyword evidence="7" id="KW-0703">Sarcoplasmic reticulum</keyword>
<evidence type="ECO:0000256" key="17">
    <source>
        <dbReference type="PROSITE-ProRule" id="PRU00023"/>
    </source>
</evidence>
<feature type="repeat" description="ANK" evidence="17">
    <location>
        <begin position="528"/>
        <end position="560"/>
    </location>
</feature>
<evidence type="ECO:0000256" key="12">
    <source>
        <dbReference type="ARBA" id="ARBA00023288"/>
    </source>
</evidence>
<sequence length="1801" mass="196576">ISYSLYLFQADTSTSFLRAARSGNLEKALDQIKNGININTANQNGLNGLHLASKEGHVKMVLELLHNGIDLETTTKKGNTALHIAALAGQEKVVAELINYGANVNAQSQKGFSPLYMAAQENHLEVVKYLLEHGANQSLPTEDGFTPLAVALQQGHENVVALLINYGTKGKVRLPALHIAARNDDTRTAAVLLQNDPNPDVLSKTGFTPLHIAAHYENLSVAQLLLNRGANVNFTPKNGITPLHIASRRGNVIMVRLLLDRGAQIDAKTKDELTPLHCAARNGHVRVVEILLDQGAPIQAKTKNGLSPIHMAAQGDHMDCVRQLLQYNAEIDDITLDHLTPLHVAAHCGHHRMAKVLLDKGAKANARALNGFTPLHIACKKNHMRSMDLLLKHSASLEAVTESGLTPLHVAAFMGHLNIVKSLLQRGASPNASNVDDQTPLHCAARMGHKELVKLLLEHKANPDSATTAGHTPLHIAAREGHTQTTRILLDGNPCLKMLLTNHTLASVAIHWSFVCLIEIMQKMRHSKGFTPLHVACKYGKVDVAELLLERGANPNAAGKNGLTPLHVAVHHNNLDVVKLLVSKGGSPHSTARNGYTALHIAAKQNQLEVASSLLQYGANANSESLQGITPLHLASQEGQPDMVALLISKEANVNLGNKNGLTPLHLVAQEGHVGIADMLVKQGASVYAASRMGYTPLHVACHYGNIKMVKFLLQQQAHVNSKTRLGYTPLHQAAQQGHTDIVTLLLKHGALPNEITTNGTSPLGIAKRLGYISVIDVLKLVTEESISMVRAKHRMSFPETVDEILDVSEDEGITNISFILSRPYSPAIPRIPCVSPETVMLDQVLFFFTSCEYDEDSLIPSSPATETSDNVSPVASPIHTGFLVSFMVDARGGSMRGSRHNGLRVIIPPRTCAAPTRITCRLVKPQKLTTPPPLVEGEGLASRIISLGPSSMQFLGPVIVEIPHFASLSRGDRELVVLRSENGSVWKEHRNRYGDDVLETILNGMDEDLESQEELEKKRIRRIISTDFPLYFAVVSRIQQESDLIGPEGGQLTSKLVPQVQAIFPDTAVTKRVRLGLQAQPIPDELLTRQLGNQATFSPVVTVEPRRRKFHRPIGLRICLPPSWRESPCDAGEGDTTSLRLLCSVIGGTAPAQWEDITGTTKLMYSHNCANFTTNVSARFWLADCPRTAEAVTFANLLYRELMSVPYMAKFVVFAKMNDAREGRLRCYCMTDDKIDKTLELHENFSEVARSRDIEVMEGMPLHLECSGNLVPVRKATQQPRSFSFQAFRDNRLPVSIKVRDANKEATGFLSFLRKSTKYEDTQHVLCNLNITMPPCIKVPSLDERRRTLTPLALRERYSALNEPGLERTELKITVIADQLGLSWTELARELQFSVDDINRIRVENPNSLLDQSSALLNLWVSREGKKAKMENLYGALKNIDRSDIVKSLEAQAPQVLPEALEEGACRLADRDSTLLSPSVINGYGLVQEELLSPASMQYSLPSPLGIEPYWQEVSSLECAPIATTEEDTMMEMSDVQVWPAGVSPSLVTVEDSSLDGSSRADDSEANTLSLPCSSLGRPSSGASGASGSIMELEEEEEEEEIEEDDIQHEPVLASVEKAWASGAVPKANYNGQAGGQRSEGKRTEEAAAAGGSLTGVARGAGKGGKEASSEEKFSVLTGQQLYAQLCERTGLTRALEHNGDRYGLRSHVIVRCGLRYFRKIRTTIKTLNVVLWTDNFTPSLSVPPSQAQRRCLPALLAGERLLPQLVPTQSEADHGGRDVIVPGPQSVTCSTGGPTYTGM</sequence>
<feature type="repeat" description="ANK" evidence="17">
    <location>
        <begin position="660"/>
        <end position="692"/>
    </location>
</feature>
<dbReference type="PANTHER" id="PTHR24123:SF71">
    <property type="entry name" value="ANKYRIN 1, ERYTHROCYTIC A ISOFORM X1"/>
    <property type="match status" value="1"/>
</dbReference>
<dbReference type="GO" id="GO:0071944">
    <property type="term" value="C:cell periphery"/>
    <property type="evidence" value="ECO:0007669"/>
    <property type="project" value="UniProtKB-ARBA"/>
</dbReference>
<dbReference type="Pfam" id="PF00023">
    <property type="entry name" value="Ank"/>
    <property type="match status" value="5"/>
</dbReference>
<evidence type="ECO:0000256" key="3">
    <source>
        <dbReference type="ARBA" id="ARBA00004370"/>
    </source>
</evidence>
<keyword evidence="6" id="KW-0677">Repeat</keyword>
<dbReference type="Pfam" id="PF12796">
    <property type="entry name" value="Ank_2"/>
    <property type="match status" value="6"/>
</dbReference>
<keyword evidence="4" id="KW-0963">Cytoplasm</keyword>
<feature type="region of interest" description="Disordered" evidence="18">
    <location>
        <begin position="1775"/>
        <end position="1801"/>
    </location>
</feature>
<evidence type="ECO:0000256" key="9">
    <source>
        <dbReference type="ARBA" id="ARBA00023136"/>
    </source>
</evidence>
<dbReference type="GO" id="GO:0014731">
    <property type="term" value="C:spectrin-associated cytoskeleton"/>
    <property type="evidence" value="ECO:0007669"/>
    <property type="project" value="UniProtKB-ARBA"/>
</dbReference>
<dbReference type="Gene3D" id="1.25.40.20">
    <property type="entry name" value="Ankyrin repeat-containing domain"/>
    <property type="match status" value="3"/>
</dbReference>
<proteinExistence type="predicted"/>
<evidence type="ECO:0000256" key="6">
    <source>
        <dbReference type="ARBA" id="ARBA00022737"/>
    </source>
</evidence>
<dbReference type="SMART" id="SM00218">
    <property type="entry name" value="ZU5"/>
    <property type="match status" value="1"/>
</dbReference>
<dbReference type="CDD" id="cd08805">
    <property type="entry name" value="Death_ank1"/>
    <property type="match status" value="1"/>
</dbReference>
<comment type="subunit">
    <text evidence="14">Component of the ankyrin-1 complex in the erythrocyte, composed of ANK1, RHCE, RHAG, SLC4A1, EPB42, GYPA, GYPB and AQP1. Interacts with a number of integral membrane proteins and cytoskeletal proteins. Interacts (via N-terminus) with SPTB/spectrin (beta chain). Also interacts with TTN/titin. Isoform Mu17 interacts with OBSCN isoform 3/obscurin. Interacts with HIF1AN. Interacts (via ANK 1-5 repeats) with RHCE; this interaction mediates the primary membrane attachment site for ANK1. Interacts (via ANK 1-2 repeats) with AQP1 (via the N-terminal). Interacts (via ANK 1-13 repeats) with EPB42. Interacts directly with SLC4A1 (via the cytoplasmic domain); this interaction is mediated by the SLC4A1 Band 3-II and Band 3-III dimers.</text>
</comment>
<feature type="repeat" description="ANK" evidence="17">
    <location>
        <begin position="44"/>
        <end position="76"/>
    </location>
</feature>
<feature type="repeat" description="ANK" evidence="17">
    <location>
        <begin position="561"/>
        <end position="593"/>
    </location>
</feature>
<dbReference type="FunFam" id="2.60.40.2660:FF:000002">
    <property type="entry name" value="Ankyrin-1 isoform B"/>
    <property type="match status" value="1"/>
</dbReference>
<feature type="repeat" description="ANK" evidence="17">
    <location>
        <begin position="77"/>
        <end position="109"/>
    </location>
</feature>
<feature type="repeat" description="ANK" evidence="17">
    <location>
        <begin position="143"/>
        <end position="167"/>
    </location>
</feature>
<feature type="domain" description="Death" evidence="19">
    <location>
        <begin position="1370"/>
        <end position="1454"/>
    </location>
</feature>
<dbReference type="Pfam" id="PF00531">
    <property type="entry name" value="Death"/>
    <property type="match status" value="1"/>
</dbReference>
<dbReference type="InterPro" id="IPR051165">
    <property type="entry name" value="Multifunctional_ANK_Repeat"/>
</dbReference>
<dbReference type="GO" id="GO:0016529">
    <property type="term" value="C:sarcoplasmic reticulum"/>
    <property type="evidence" value="ECO:0007669"/>
    <property type="project" value="UniProtKB-SubCell"/>
</dbReference>
<dbReference type="InterPro" id="IPR011029">
    <property type="entry name" value="DEATH-like_dom_sf"/>
</dbReference>
<feature type="region of interest" description="Disordered" evidence="18">
    <location>
        <begin position="1550"/>
        <end position="1608"/>
    </location>
</feature>
<organism evidence="21 22">
    <name type="scientific">Sinocyclocheilus rhinocerous</name>
    <dbReference type="NCBI Taxonomy" id="307959"/>
    <lineage>
        <taxon>Eukaryota</taxon>
        <taxon>Metazoa</taxon>
        <taxon>Chordata</taxon>
        <taxon>Craniata</taxon>
        <taxon>Vertebrata</taxon>
        <taxon>Euteleostomi</taxon>
        <taxon>Actinopterygii</taxon>
        <taxon>Neopterygii</taxon>
        <taxon>Teleostei</taxon>
        <taxon>Ostariophysi</taxon>
        <taxon>Cypriniformes</taxon>
        <taxon>Cyprinidae</taxon>
        <taxon>Cyprininae</taxon>
        <taxon>Sinocyclocheilus</taxon>
    </lineage>
</organism>
<dbReference type="PANTHER" id="PTHR24123">
    <property type="entry name" value="ANKYRIN REPEAT-CONTAINING"/>
    <property type="match status" value="1"/>
</dbReference>
<dbReference type="SUPFAM" id="SSF47986">
    <property type="entry name" value="DEATH domain"/>
    <property type="match status" value="1"/>
</dbReference>
<dbReference type="FunFam" id="1.25.40.20:FF:000002">
    <property type="entry name" value="Ankyrin-2 isoform 2"/>
    <property type="match status" value="1"/>
</dbReference>
<dbReference type="InterPro" id="IPR000488">
    <property type="entry name" value="Death_dom"/>
</dbReference>
<dbReference type="PROSITE" id="PS50088">
    <property type="entry name" value="ANK_REPEAT"/>
    <property type="match status" value="20"/>
</dbReference>
<feature type="repeat" description="ANK" evidence="17">
    <location>
        <begin position="726"/>
        <end position="758"/>
    </location>
</feature>
<keyword evidence="9" id="KW-0472">Membrane</keyword>
<evidence type="ECO:0000256" key="5">
    <source>
        <dbReference type="ARBA" id="ARBA00022553"/>
    </source>
</evidence>
<dbReference type="Proteomes" id="UP000472270">
    <property type="component" value="Unassembled WGS sequence"/>
</dbReference>
<dbReference type="FunFam" id="1.25.40.20:FF:000003">
    <property type="entry name" value="Ankyrin, isoform B"/>
    <property type="match status" value="1"/>
</dbReference>
<feature type="repeat" description="ANK" evidence="17">
    <location>
        <begin position="469"/>
        <end position="491"/>
    </location>
</feature>
<keyword evidence="12" id="KW-0449">Lipoprotein</keyword>
<dbReference type="FunFam" id="1.25.40.20:FF:000001">
    <property type="entry name" value="Ankyrin-2 isoform 2"/>
    <property type="match status" value="1"/>
</dbReference>
<keyword evidence="22" id="KW-1185">Reference proteome</keyword>
<gene>
    <name evidence="21" type="primary">ank1b</name>
</gene>
<feature type="repeat" description="ANK" evidence="17">
    <location>
        <begin position="238"/>
        <end position="270"/>
    </location>
</feature>
<evidence type="ECO:0000259" key="19">
    <source>
        <dbReference type="PROSITE" id="PS50017"/>
    </source>
</evidence>
<evidence type="ECO:0000256" key="16">
    <source>
        <dbReference type="ARBA" id="ARBA00083208"/>
    </source>
</evidence>
<evidence type="ECO:0000313" key="22">
    <source>
        <dbReference type="Proteomes" id="UP000472270"/>
    </source>
</evidence>
<evidence type="ECO:0000259" key="20">
    <source>
        <dbReference type="PROSITE" id="PS51145"/>
    </source>
</evidence>
<keyword evidence="10" id="KW-0206">Cytoskeleton</keyword>
<feature type="repeat" description="ANK" evidence="17">
    <location>
        <begin position="337"/>
        <end position="369"/>
    </location>
</feature>
<evidence type="ECO:0000256" key="4">
    <source>
        <dbReference type="ARBA" id="ARBA00022490"/>
    </source>
</evidence>
<reference evidence="21" key="2">
    <citation type="submission" date="2025-09" db="UniProtKB">
        <authorList>
            <consortium name="Ensembl"/>
        </authorList>
    </citation>
    <scope>IDENTIFICATION</scope>
</reference>
<feature type="compositionally biased region" description="Low complexity" evidence="18">
    <location>
        <begin position="1575"/>
        <end position="1590"/>
    </location>
</feature>
<evidence type="ECO:0000256" key="8">
    <source>
        <dbReference type="ARBA" id="ARBA00023043"/>
    </source>
</evidence>
<evidence type="ECO:0000256" key="18">
    <source>
        <dbReference type="SAM" id="MobiDB-lite"/>
    </source>
</evidence>
<evidence type="ECO:0000256" key="10">
    <source>
        <dbReference type="ARBA" id="ARBA00023212"/>
    </source>
</evidence>
<evidence type="ECO:0000256" key="15">
    <source>
        <dbReference type="ARBA" id="ARBA00069479"/>
    </source>
</evidence>
<feature type="repeat" description="ANK" evidence="17">
    <location>
        <begin position="627"/>
        <end position="659"/>
    </location>
</feature>
<dbReference type="SMART" id="SM00248">
    <property type="entry name" value="ANK"/>
    <property type="match status" value="22"/>
</dbReference>
<feature type="repeat" description="ANK" evidence="17">
    <location>
        <begin position="594"/>
        <end position="626"/>
    </location>
</feature>
<feature type="repeat" description="ANK" evidence="17">
    <location>
        <begin position="304"/>
        <end position="336"/>
    </location>
</feature>
<keyword evidence="8 17" id="KW-0040">ANK repeat</keyword>
<dbReference type="Gene3D" id="1.10.533.10">
    <property type="entry name" value="Death Domain, Fas"/>
    <property type="match status" value="1"/>
</dbReference>
<dbReference type="Pfam" id="PF13857">
    <property type="entry name" value="Ank_5"/>
    <property type="match status" value="1"/>
</dbReference>
<evidence type="ECO:0000256" key="2">
    <source>
        <dbReference type="ARBA" id="ARBA00004369"/>
    </source>
</evidence>
<dbReference type="SMART" id="SM00005">
    <property type="entry name" value="DEATH"/>
    <property type="match status" value="1"/>
</dbReference>
<dbReference type="GO" id="GO:0016020">
    <property type="term" value="C:membrane"/>
    <property type="evidence" value="ECO:0007669"/>
    <property type="project" value="UniProtKB-SubCell"/>
</dbReference>
<dbReference type="InterPro" id="IPR036770">
    <property type="entry name" value="Ankyrin_rpt-contain_sf"/>
</dbReference>
<dbReference type="InterPro" id="IPR002110">
    <property type="entry name" value="Ankyrin_rpt"/>
</dbReference>
<keyword evidence="11" id="KW-0379">Hydroxylation</keyword>
<feature type="compositionally biased region" description="Polar residues" evidence="18">
    <location>
        <begin position="1787"/>
        <end position="1801"/>
    </location>
</feature>
<dbReference type="InterPro" id="IPR000906">
    <property type="entry name" value="ZU5_dom"/>
</dbReference>
<evidence type="ECO:0000313" key="21">
    <source>
        <dbReference type="Ensembl" id="ENSSRHP00000098922.1"/>
    </source>
</evidence>
<evidence type="ECO:0000256" key="14">
    <source>
        <dbReference type="ARBA" id="ARBA00061944"/>
    </source>
</evidence>